<dbReference type="GO" id="GO:0005975">
    <property type="term" value="P:carbohydrate metabolic process"/>
    <property type="evidence" value="ECO:0007669"/>
    <property type="project" value="UniProtKB-UniRule"/>
</dbReference>
<dbReference type="FunFam" id="3.40.50.10490:FF:000001">
    <property type="entry name" value="Glutamine--fructose-6-phosphate aminotransferase [isomerizing]"/>
    <property type="match status" value="1"/>
</dbReference>
<dbReference type="PROSITE" id="PS51278">
    <property type="entry name" value="GATASE_TYPE_2"/>
    <property type="match status" value="1"/>
</dbReference>
<organism evidence="13 14">
    <name type="scientific">Dictyoglomus turgidum (strain DSM 6724 / Z-1310)</name>
    <dbReference type="NCBI Taxonomy" id="515635"/>
    <lineage>
        <taxon>Bacteria</taxon>
        <taxon>Pseudomonadati</taxon>
        <taxon>Dictyoglomota</taxon>
        <taxon>Dictyoglomia</taxon>
        <taxon>Dictyoglomales</taxon>
        <taxon>Dictyoglomaceae</taxon>
        <taxon>Dictyoglomus</taxon>
    </lineage>
</organism>
<evidence type="ECO:0000256" key="3">
    <source>
        <dbReference type="ARBA" id="ARBA00012916"/>
    </source>
</evidence>
<feature type="domain" description="SIS" evidence="12">
    <location>
        <begin position="457"/>
        <end position="598"/>
    </location>
</feature>
<dbReference type="eggNOG" id="COG0449">
    <property type="taxonomic scope" value="Bacteria"/>
</dbReference>
<evidence type="ECO:0000256" key="10">
    <source>
        <dbReference type="HAMAP-Rule" id="MF_00164"/>
    </source>
</evidence>
<evidence type="ECO:0000256" key="6">
    <source>
        <dbReference type="ARBA" id="ARBA00022576"/>
    </source>
</evidence>
<feature type="initiator methionine" description="Removed" evidence="10">
    <location>
        <position position="1"/>
    </location>
</feature>
<dbReference type="OrthoDB" id="106547at2"/>
<evidence type="ECO:0000259" key="11">
    <source>
        <dbReference type="PROSITE" id="PS51278"/>
    </source>
</evidence>
<evidence type="ECO:0000256" key="9">
    <source>
        <dbReference type="ARBA" id="ARBA00022962"/>
    </source>
</evidence>
<dbReference type="Proteomes" id="UP000007719">
    <property type="component" value="Chromosome"/>
</dbReference>
<dbReference type="FunCoup" id="B8E223">
    <property type="interactions" value="259"/>
</dbReference>
<dbReference type="CDD" id="cd05008">
    <property type="entry name" value="SIS_GlmS_GlmD_1"/>
    <property type="match status" value="1"/>
</dbReference>
<evidence type="ECO:0000256" key="1">
    <source>
        <dbReference type="ARBA" id="ARBA00001031"/>
    </source>
</evidence>
<dbReference type="PANTHER" id="PTHR10937">
    <property type="entry name" value="GLUCOSAMINE--FRUCTOSE-6-PHOSPHATE AMINOTRANSFERASE, ISOMERIZING"/>
    <property type="match status" value="1"/>
</dbReference>
<dbReference type="FunFam" id="3.60.20.10:FF:000006">
    <property type="entry name" value="Glutamine--fructose-6-phosphate aminotransferase [isomerizing]"/>
    <property type="match status" value="1"/>
</dbReference>
<dbReference type="SUPFAM" id="SSF56235">
    <property type="entry name" value="N-terminal nucleophile aminohydrolases (Ntn hydrolases)"/>
    <property type="match status" value="1"/>
</dbReference>
<evidence type="ECO:0000256" key="5">
    <source>
        <dbReference type="ARBA" id="ARBA00022490"/>
    </source>
</evidence>
<keyword evidence="8" id="KW-0677">Repeat</keyword>
<dbReference type="GO" id="GO:0097367">
    <property type="term" value="F:carbohydrate derivative binding"/>
    <property type="evidence" value="ECO:0007669"/>
    <property type="project" value="InterPro"/>
</dbReference>
<dbReference type="GO" id="GO:0006047">
    <property type="term" value="P:UDP-N-acetylglucosamine metabolic process"/>
    <property type="evidence" value="ECO:0000318"/>
    <property type="project" value="GO_Central"/>
</dbReference>
<keyword evidence="5 10" id="KW-0963">Cytoplasm</keyword>
<dbReference type="GO" id="GO:0005829">
    <property type="term" value="C:cytosol"/>
    <property type="evidence" value="ECO:0000318"/>
    <property type="project" value="GO_Central"/>
</dbReference>
<dbReference type="GO" id="GO:0006487">
    <property type="term" value="P:protein N-linked glycosylation"/>
    <property type="evidence" value="ECO:0000318"/>
    <property type="project" value="GO_Central"/>
</dbReference>
<dbReference type="InterPro" id="IPR035466">
    <property type="entry name" value="GlmS/AgaS_SIS"/>
</dbReference>
<comment type="subunit">
    <text evidence="10">Homodimer.</text>
</comment>
<comment type="catalytic activity">
    <reaction evidence="1 10">
        <text>D-fructose 6-phosphate + L-glutamine = D-glucosamine 6-phosphate + L-glutamate</text>
        <dbReference type="Rhea" id="RHEA:13237"/>
        <dbReference type="ChEBI" id="CHEBI:29985"/>
        <dbReference type="ChEBI" id="CHEBI:58359"/>
        <dbReference type="ChEBI" id="CHEBI:58725"/>
        <dbReference type="ChEBI" id="CHEBI:61527"/>
        <dbReference type="EC" id="2.6.1.16"/>
    </reaction>
</comment>
<dbReference type="AlphaFoldDB" id="B8E223"/>
<feature type="domain" description="SIS" evidence="12">
    <location>
        <begin position="289"/>
        <end position="428"/>
    </location>
</feature>
<dbReference type="CDD" id="cd00714">
    <property type="entry name" value="GFAT"/>
    <property type="match status" value="1"/>
</dbReference>
<evidence type="ECO:0000256" key="4">
    <source>
        <dbReference type="ARBA" id="ARBA00016090"/>
    </source>
</evidence>
<sequence>MCGIFGYIGNKNCIPFIISGLEKLEYRGYDSAGMAYIRNDSVLEIKKVVGKVQNLKEILDFSDFSKVGIGHTRWATHGGISVENAHPHTDCKGNIVVVHNGIIENYKELKELLINKGHVFKSQTDTEVIPHLLEEMVDKEEIGLEEAVKELFKKLEGAFALLIMDKRNPNILYALRKQSPLIVGFGIGENFIASDIPALGDYTDRFYYLKDNQMAKISANEIKVYDMGVGKYIGVEPIRIPQDRIRAEKNGYPHFMLKEIFEQPLVVRRILSTVNKNRDELQIEDIKSIDISWEKIKKVFIVACGTSYHAGYYAKFLWEEELPYFIEVELASQMHHRNLRVPDETLFITISQSGETADVISTLRKVKEKGFKVLSLVNNPQSTVARESDYFINLRAGIEIGVAATKTFMAELVYLGLLKEYVKNKLYKVKIDLDKWNMLPTYLENYLSNIKDQVFETAKKYYQKKNFLYLARGRNFPLALEGALKLKEISYIHAEGIPAGEMKHGPIALLDPETPVFGIAYKDDAYSKMINNLEEAKARRAPIIAIGNEKDKKLENLVDDLIPVPNIDPFYYPYMGVMVLQLFAYYVADLLGREIDQPRNLAKSVTVE</sequence>
<dbReference type="EMBL" id="CP001251">
    <property type="protein sequence ID" value="ACK42300.1"/>
    <property type="molecule type" value="Genomic_DNA"/>
</dbReference>
<gene>
    <name evidence="10" type="primary">glmS</name>
    <name evidence="13" type="ordered locus">Dtur_1020</name>
</gene>
<dbReference type="GO" id="GO:0006002">
    <property type="term" value="P:fructose 6-phosphate metabolic process"/>
    <property type="evidence" value="ECO:0000318"/>
    <property type="project" value="GO_Central"/>
</dbReference>
<proteinExistence type="inferred from homology"/>
<dbReference type="InterPro" id="IPR017932">
    <property type="entry name" value="GATase_2_dom"/>
</dbReference>
<dbReference type="GO" id="GO:0004360">
    <property type="term" value="F:glutamine-fructose-6-phosphate transaminase (isomerizing) activity"/>
    <property type="evidence" value="ECO:0000318"/>
    <property type="project" value="GO_Central"/>
</dbReference>
<dbReference type="PROSITE" id="PS51464">
    <property type="entry name" value="SIS"/>
    <property type="match status" value="2"/>
</dbReference>
<dbReference type="Pfam" id="PF13522">
    <property type="entry name" value="GATase_6"/>
    <property type="match status" value="1"/>
</dbReference>
<dbReference type="Gene3D" id="3.40.50.10490">
    <property type="entry name" value="Glucose-6-phosphate isomerase like protein, domain 1"/>
    <property type="match status" value="2"/>
</dbReference>
<dbReference type="KEGG" id="dtu:Dtur_1020"/>
<dbReference type="InterPro" id="IPR035490">
    <property type="entry name" value="GlmS/FrlB_SIS"/>
</dbReference>
<feature type="domain" description="Glutamine amidotransferase type-2" evidence="11">
    <location>
        <begin position="2"/>
        <end position="220"/>
    </location>
</feature>
<evidence type="ECO:0000256" key="8">
    <source>
        <dbReference type="ARBA" id="ARBA00022737"/>
    </source>
</evidence>
<feature type="active site" description="Nucleophile; for GATase activity" evidence="10">
    <location>
        <position position="2"/>
    </location>
</feature>
<dbReference type="Pfam" id="PF01380">
    <property type="entry name" value="SIS"/>
    <property type="match status" value="2"/>
</dbReference>
<dbReference type="STRING" id="515635.Dtur_1020"/>
<comment type="function">
    <text evidence="10">Catalyzes the first step in hexosamine metabolism, converting fructose-6P into glucosamine-6P using glutamine as a nitrogen source.</text>
</comment>
<dbReference type="PANTHER" id="PTHR10937:SF0">
    <property type="entry name" value="GLUTAMINE--FRUCTOSE-6-PHOSPHATE TRANSAMINASE (ISOMERIZING)"/>
    <property type="match status" value="1"/>
</dbReference>
<dbReference type="PATRIC" id="fig|515635.4.peg.1057"/>
<dbReference type="NCBIfam" id="NF001484">
    <property type="entry name" value="PRK00331.1"/>
    <property type="match status" value="1"/>
</dbReference>
<dbReference type="InterPro" id="IPR005855">
    <property type="entry name" value="GFAT"/>
</dbReference>
<accession>B8E223</accession>
<keyword evidence="6 10" id="KW-0032">Aminotransferase</keyword>
<keyword evidence="9" id="KW-0315">Glutamine amidotransferase</keyword>
<dbReference type="RefSeq" id="WP_012583383.1">
    <property type="nucleotide sequence ID" value="NC_011661.1"/>
</dbReference>
<keyword evidence="7 10" id="KW-0808">Transferase</keyword>
<dbReference type="EnsemblBacteria" id="ACK42300">
    <property type="protein sequence ID" value="ACK42300"/>
    <property type="gene ID" value="Dtur_1020"/>
</dbReference>
<dbReference type="NCBIfam" id="TIGR01135">
    <property type="entry name" value="glmS"/>
    <property type="match status" value="1"/>
</dbReference>
<evidence type="ECO:0000313" key="14">
    <source>
        <dbReference type="Proteomes" id="UP000007719"/>
    </source>
</evidence>
<protein>
    <recommendedName>
        <fullName evidence="4 10">Glutamine--fructose-6-phosphate aminotransferase [isomerizing]</fullName>
        <ecNumber evidence="3 10">2.6.1.16</ecNumber>
    </recommendedName>
    <alternativeName>
        <fullName evidence="10">D-fructose-6-phosphate amidotransferase</fullName>
    </alternativeName>
    <alternativeName>
        <fullName evidence="10">GFAT</fullName>
    </alternativeName>
    <alternativeName>
        <fullName evidence="10">Glucosamine-6-phosphate synthase</fullName>
    </alternativeName>
    <alternativeName>
        <fullName evidence="10">Hexosephosphate aminotransferase</fullName>
    </alternativeName>
    <alternativeName>
        <fullName evidence="10">L-glutamine--D-fructose-6-phosphate amidotransferase</fullName>
    </alternativeName>
</protein>
<reference evidence="14" key="1">
    <citation type="journal article" date="2016" name="Front. Microbiol.">
        <title>The complete genome sequence of hyperthermophile Dictyoglomus turgidum DSM 6724 reveals a specialized carbohydrate fermentor.</title>
        <authorList>
            <person name="Brumm P.J."/>
            <person name="Gowda K."/>
            <person name="Robb F.T."/>
            <person name="Mead D.A."/>
        </authorList>
    </citation>
    <scope>NUCLEOTIDE SEQUENCE [LARGE SCALE GENOMIC DNA]</scope>
    <source>
        <strain evidence="14">DSM 6724 / Z-1310</strain>
    </source>
</reference>
<dbReference type="InterPro" id="IPR001347">
    <property type="entry name" value="SIS_dom"/>
</dbReference>
<dbReference type="InParanoid" id="B8E223"/>
<comment type="subcellular location">
    <subcellularLocation>
        <location evidence="2 10">Cytoplasm</location>
    </subcellularLocation>
</comment>
<dbReference type="InterPro" id="IPR046348">
    <property type="entry name" value="SIS_dom_sf"/>
</dbReference>
<keyword evidence="14" id="KW-1185">Reference proteome</keyword>
<evidence type="ECO:0000259" key="12">
    <source>
        <dbReference type="PROSITE" id="PS51464"/>
    </source>
</evidence>
<dbReference type="Gene3D" id="3.60.20.10">
    <property type="entry name" value="Glutamine Phosphoribosylpyrophosphate, subunit 1, domain 1"/>
    <property type="match status" value="1"/>
</dbReference>
<dbReference type="EC" id="2.6.1.16" evidence="3 10"/>
<dbReference type="HOGENOM" id="CLU_012520_5_2_0"/>
<dbReference type="InterPro" id="IPR047084">
    <property type="entry name" value="GFAT_N"/>
</dbReference>
<evidence type="ECO:0000313" key="13">
    <source>
        <dbReference type="EMBL" id="ACK42300.1"/>
    </source>
</evidence>
<name>B8E223_DICTD</name>
<evidence type="ECO:0000256" key="2">
    <source>
        <dbReference type="ARBA" id="ARBA00004496"/>
    </source>
</evidence>
<evidence type="ECO:0000256" key="7">
    <source>
        <dbReference type="ARBA" id="ARBA00022679"/>
    </source>
</evidence>
<dbReference type="InterPro" id="IPR029055">
    <property type="entry name" value="Ntn_hydrolases_N"/>
</dbReference>
<dbReference type="SUPFAM" id="SSF53697">
    <property type="entry name" value="SIS domain"/>
    <property type="match status" value="1"/>
</dbReference>
<feature type="active site" description="For Fru-6P isomerization activity" evidence="10">
    <location>
        <position position="603"/>
    </location>
</feature>
<dbReference type="HAMAP" id="MF_00164">
    <property type="entry name" value="GlmS"/>
    <property type="match status" value="1"/>
</dbReference>
<dbReference type="CDD" id="cd05009">
    <property type="entry name" value="SIS_GlmS_GlmD_2"/>
    <property type="match status" value="1"/>
</dbReference>